<feature type="compositionally biased region" description="Low complexity" evidence="9">
    <location>
        <begin position="944"/>
        <end position="960"/>
    </location>
</feature>
<dbReference type="GeneID" id="103514645"/>
<dbReference type="GO" id="GO:0008270">
    <property type="term" value="F:zinc ion binding"/>
    <property type="evidence" value="ECO:0007669"/>
    <property type="project" value="UniProtKB-KW"/>
</dbReference>
<feature type="compositionally biased region" description="Polar residues" evidence="9">
    <location>
        <begin position="703"/>
        <end position="712"/>
    </location>
</feature>
<dbReference type="InterPro" id="IPR034732">
    <property type="entry name" value="EPHD"/>
</dbReference>
<dbReference type="InterPro" id="IPR011011">
    <property type="entry name" value="Znf_FYVE_PHD"/>
</dbReference>
<dbReference type="InterPro" id="IPR019787">
    <property type="entry name" value="Znf_PHD-finger"/>
</dbReference>
<dbReference type="Pfam" id="PF13832">
    <property type="entry name" value="zf-HC5HC2H_2"/>
    <property type="match status" value="1"/>
</dbReference>
<dbReference type="GO" id="GO:0031491">
    <property type="term" value="F:nucleosome binding"/>
    <property type="evidence" value="ECO:0007669"/>
    <property type="project" value="TreeGrafter"/>
</dbReference>
<feature type="compositionally biased region" description="Basic and acidic residues" evidence="9">
    <location>
        <begin position="716"/>
        <end position="731"/>
    </location>
</feature>
<dbReference type="STRING" id="121845.A0A1S3DAE9"/>
<dbReference type="PaxDb" id="121845-A0A1S3DAE9"/>
<feature type="compositionally biased region" description="Low complexity" evidence="9">
    <location>
        <begin position="734"/>
        <end position="755"/>
    </location>
</feature>
<dbReference type="FunFam" id="3.30.40.10:FF:000053">
    <property type="entry name" value="protein AF-10 isoform X2"/>
    <property type="match status" value="1"/>
</dbReference>
<dbReference type="InterPro" id="IPR001965">
    <property type="entry name" value="Znf_PHD"/>
</dbReference>
<evidence type="ECO:0000256" key="6">
    <source>
        <dbReference type="ARBA" id="ARBA00022833"/>
    </source>
</evidence>
<feature type="compositionally biased region" description="Polar residues" evidence="9">
    <location>
        <begin position="1073"/>
        <end position="1084"/>
    </location>
</feature>
<dbReference type="Gene3D" id="3.30.40.10">
    <property type="entry name" value="Zinc/RING finger domain, C3HC4 (zinc finger)"/>
    <property type="match status" value="3"/>
</dbReference>
<protein>
    <submittedName>
        <fullName evidence="13">Protein AF-10</fullName>
    </submittedName>
</protein>
<dbReference type="InterPro" id="IPR013083">
    <property type="entry name" value="Znf_RING/FYVE/PHD"/>
</dbReference>
<dbReference type="PROSITE" id="PS01359">
    <property type="entry name" value="ZF_PHD_1"/>
    <property type="match status" value="1"/>
</dbReference>
<comment type="subcellular location">
    <subcellularLocation>
        <location evidence="1">Nucleus</location>
    </subcellularLocation>
</comment>
<keyword evidence="5 8" id="KW-0863">Zinc-finger</keyword>
<evidence type="ECO:0000256" key="9">
    <source>
        <dbReference type="SAM" id="MobiDB-lite"/>
    </source>
</evidence>
<dbReference type="Proteomes" id="UP000079169">
    <property type="component" value="Unplaced"/>
</dbReference>
<proteinExistence type="predicted"/>
<feature type="compositionally biased region" description="Polar residues" evidence="9">
    <location>
        <begin position="232"/>
        <end position="244"/>
    </location>
</feature>
<feature type="compositionally biased region" description="Polar residues" evidence="9">
    <location>
        <begin position="613"/>
        <end position="625"/>
    </location>
</feature>
<feature type="region of interest" description="Disordered" evidence="9">
    <location>
        <begin position="422"/>
        <end position="469"/>
    </location>
</feature>
<dbReference type="SMART" id="SM00249">
    <property type="entry name" value="PHD"/>
    <property type="match status" value="3"/>
</dbReference>
<evidence type="ECO:0000256" key="8">
    <source>
        <dbReference type="PROSITE-ProRule" id="PRU00146"/>
    </source>
</evidence>
<feature type="compositionally biased region" description="Basic residues" evidence="9">
    <location>
        <begin position="193"/>
        <end position="206"/>
    </location>
</feature>
<feature type="compositionally biased region" description="Low complexity" evidence="9">
    <location>
        <begin position="840"/>
        <end position="852"/>
    </location>
</feature>
<keyword evidence="7" id="KW-0539">Nucleus</keyword>
<dbReference type="InterPro" id="IPR050701">
    <property type="entry name" value="Histone_Mod_Regulator"/>
</dbReference>
<dbReference type="KEGG" id="dci:103514645"/>
<dbReference type="InterPro" id="IPR019786">
    <property type="entry name" value="Zinc_finger_PHD-type_CS"/>
</dbReference>
<keyword evidence="3" id="KW-0479">Metal-binding</keyword>
<evidence type="ECO:0000256" key="1">
    <source>
        <dbReference type="ARBA" id="ARBA00004123"/>
    </source>
</evidence>
<feature type="compositionally biased region" description="Polar residues" evidence="9">
    <location>
        <begin position="984"/>
        <end position="1000"/>
    </location>
</feature>
<keyword evidence="4" id="KW-0677">Repeat</keyword>
<evidence type="ECO:0000313" key="13">
    <source>
        <dbReference type="RefSeq" id="XP_008477769.2"/>
    </source>
</evidence>
<name>A0A1S3DAE9_DIACI</name>
<gene>
    <name evidence="13" type="primary">LOC103514645</name>
</gene>
<feature type="compositionally biased region" description="Polar residues" evidence="9">
    <location>
        <begin position="568"/>
        <end position="588"/>
    </location>
</feature>
<dbReference type="InterPro" id="IPR049773">
    <property type="entry name" value="AF10-like_CC"/>
</dbReference>
<evidence type="ECO:0000313" key="12">
    <source>
        <dbReference type="Proteomes" id="UP000079169"/>
    </source>
</evidence>
<feature type="domain" description="PHD-type" evidence="11">
    <location>
        <begin position="62"/>
        <end position="182"/>
    </location>
</feature>
<feature type="region of interest" description="Disordered" evidence="9">
    <location>
        <begin position="812"/>
        <end position="856"/>
    </location>
</feature>
<evidence type="ECO:0000259" key="11">
    <source>
        <dbReference type="PROSITE" id="PS51805"/>
    </source>
</evidence>
<feature type="compositionally biased region" description="Low complexity" evidence="9">
    <location>
        <begin position="967"/>
        <end position="983"/>
    </location>
</feature>
<dbReference type="CDD" id="cd20901">
    <property type="entry name" value="CC_AF10"/>
    <property type="match status" value="2"/>
</dbReference>
<reference evidence="13" key="1">
    <citation type="submission" date="2025-08" db="UniProtKB">
        <authorList>
            <consortium name="RefSeq"/>
        </authorList>
    </citation>
    <scope>IDENTIFICATION</scope>
</reference>
<dbReference type="PANTHER" id="PTHR13793">
    <property type="entry name" value="PHD FINGER PROTEINS"/>
    <property type="match status" value="1"/>
</dbReference>
<evidence type="ECO:0000256" key="4">
    <source>
        <dbReference type="ARBA" id="ARBA00022737"/>
    </source>
</evidence>
<feature type="region of interest" description="Disordered" evidence="9">
    <location>
        <begin position="1051"/>
        <end position="1084"/>
    </location>
</feature>
<dbReference type="PROSITE" id="PS50016">
    <property type="entry name" value="ZF_PHD_2"/>
    <property type="match status" value="1"/>
</dbReference>
<keyword evidence="12" id="KW-1185">Reference proteome</keyword>
<dbReference type="InterPro" id="IPR049781">
    <property type="entry name" value="AF10/AF17_PHD"/>
</dbReference>
<feature type="compositionally biased region" description="Low complexity" evidence="9">
    <location>
        <begin position="450"/>
        <end position="462"/>
    </location>
</feature>
<dbReference type="Pfam" id="PF13771">
    <property type="entry name" value="zf-HC5HC2H"/>
    <property type="match status" value="1"/>
</dbReference>
<dbReference type="GO" id="GO:0042393">
    <property type="term" value="F:histone binding"/>
    <property type="evidence" value="ECO:0007669"/>
    <property type="project" value="UniProtKB-ARBA"/>
</dbReference>
<keyword evidence="6" id="KW-0862">Zinc</keyword>
<organism evidence="12 13">
    <name type="scientific">Diaphorina citri</name>
    <name type="common">Asian citrus psyllid</name>
    <dbReference type="NCBI Taxonomy" id="121845"/>
    <lineage>
        <taxon>Eukaryota</taxon>
        <taxon>Metazoa</taxon>
        <taxon>Ecdysozoa</taxon>
        <taxon>Arthropoda</taxon>
        <taxon>Hexapoda</taxon>
        <taxon>Insecta</taxon>
        <taxon>Pterygota</taxon>
        <taxon>Neoptera</taxon>
        <taxon>Paraneoptera</taxon>
        <taxon>Hemiptera</taxon>
        <taxon>Sternorrhyncha</taxon>
        <taxon>Psylloidea</taxon>
        <taxon>Psyllidae</taxon>
        <taxon>Diaphorininae</taxon>
        <taxon>Diaphorina</taxon>
    </lineage>
</organism>
<dbReference type="CDD" id="cd15672">
    <property type="entry name" value="ePHD_AF10_like"/>
    <property type="match status" value="1"/>
</dbReference>
<dbReference type="CTD" id="40850"/>
<feature type="compositionally biased region" description="Polar residues" evidence="9">
    <location>
        <begin position="517"/>
        <end position="529"/>
    </location>
</feature>
<accession>A0A1S3DAE9</accession>
<feature type="region of interest" description="Disordered" evidence="9">
    <location>
        <begin position="507"/>
        <end position="761"/>
    </location>
</feature>
<dbReference type="CDD" id="cd15574">
    <property type="entry name" value="PHD_AF10_AF17"/>
    <property type="match status" value="1"/>
</dbReference>
<evidence type="ECO:0000259" key="10">
    <source>
        <dbReference type="PROSITE" id="PS50016"/>
    </source>
</evidence>
<dbReference type="RefSeq" id="XP_008477769.2">
    <property type="nucleotide sequence ID" value="XM_008479547.3"/>
</dbReference>
<keyword evidence="2" id="KW-0597">Phosphoprotein</keyword>
<feature type="region of interest" description="Disordered" evidence="9">
    <location>
        <begin position="939"/>
        <end position="1024"/>
    </location>
</feature>
<evidence type="ECO:0000256" key="2">
    <source>
        <dbReference type="ARBA" id="ARBA00022553"/>
    </source>
</evidence>
<sequence length="1084" mass="116957">MKEMLGGCCVCSDDSGWAENPLVYCDGQGCNVAVHQACYGIVTVPVGSWFCRKCESQEKSTKVRCELCPSKDGALKRTDNNGWAHVVCALYIPEVRFGNVTSMEPILLEEIPPERFNKVCYICEENGHKASRSKFGACMMCNKPGCRQQFHVTCAQTQGLLCEEAGNYLDNVKYCGYCSHHYSKLVRKKGANIKPIPRSKVRKRRTGGSDSVEDKKPRADALNPSADKKSGDQSGSDTRQNAQSKPIGAEGRGYNSQQNSVLMPNPNPTSRIVPPENLGQLIKFFSQVCYICEENGHKASRSKFGACMMCNKPGCRQQFHVTCAQTQGIQNGAAAPHIMLGNQLNPNSTMAQKMTETLNSELEAHSTETTLFYLMNRIQNGAAAPHIMLGNQLNPNSTMAQKMTETLNSELEAHSIYTAEPNLNSTQLVGPPLPNRSSARSEANPPNVPSTTAGSAGSNSSAPWTALLSSSMPPTLDQLLERQWDLGSQFLMEQAQNYDSEFRADALNPSADKKSGDQSGSDTRQNAQSKPIGAEGRSYNSQQNSVLMPNPNPTSRIVPPAGGGSGTACANSGSQPRDSKSIVVSITLSPDYLPDQDTRADALNPSADKKSGDQSGSDTRQNAQSKPIGAEGRGYNSQQNSVLMPNPNPTSRIVPPAGGGSGTASANSGSQPRDSKSIVVSITLSPDYLPDQDTEMTSGDAEAQSTNTTPSAPESMYEKITPESSPEETRRNKPNGGTTKPPTTSQPGTSTSTPPANSTEDTTAKKIIQNGAAAPHIMLGNQLNPNSTMAQKMTETLNSELEAHSIYTAEPNLNSTQLVGPPLPNRSSARSEANPPNVPSTTAGSAGSNSSAPWTALLSSSMPPTLDQLLERQWDLGSQFLMEQAQNYDIAALLTCLHKLRTENSSLDDQVVSLKQRRDQLLAINARLAIPLTPAAPVNNVPVSMPQQQHQQMPPTSQQSAPPPPSQQSIAPPTSVQQAQAQQRSSTILHAMSGTTTMHPPSSRVPYPSHPMEQQPPPQQYQRNAVPNRHQMPASGMNFRNIGVQGRTVVMRSSPNNYDGQEYESYAEEQNYRVPQQSQQINYP</sequence>
<dbReference type="PROSITE" id="PS51805">
    <property type="entry name" value="EPHD"/>
    <property type="match status" value="1"/>
</dbReference>
<dbReference type="AlphaFoldDB" id="A0A1S3DAE9"/>
<feature type="domain" description="PHD-type" evidence="10">
    <location>
        <begin position="5"/>
        <end position="57"/>
    </location>
</feature>
<evidence type="ECO:0000256" key="7">
    <source>
        <dbReference type="ARBA" id="ARBA00023242"/>
    </source>
</evidence>
<evidence type="ECO:0000256" key="3">
    <source>
        <dbReference type="ARBA" id="ARBA00022723"/>
    </source>
</evidence>
<dbReference type="Pfam" id="PF13831">
    <property type="entry name" value="PHD_2"/>
    <property type="match status" value="1"/>
</dbReference>
<evidence type="ECO:0000256" key="5">
    <source>
        <dbReference type="ARBA" id="ARBA00022771"/>
    </source>
</evidence>
<dbReference type="GO" id="GO:0005634">
    <property type="term" value="C:nucleus"/>
    <property type="evidence" value="ECO:0007669"/>
    <property type="project" value="UniProtKB-SubCell"/>
</dbReference>
<dbReference type="PANTHER" id="PTHR13793:SF164">
    <property type="entry name" value="ALHAMBRA, ISOFORM P"/>
    <property type="match status" value="1"/>
</dbReference>
<dbReference type="FunFam" id="3.30.40.10:FF:000042">
    <property type="entry name" value="protein AF-10 isoform X1"/>
    <property type="match status" value="1"/>
</dbReference>
<dbReference type="SUPFAM" id="SSF57903">
    <property type="entry name" value="FYVE/PHD zinc finger"/>
    <property type="match status" value="1"/>
</dbReference>
<feature type="region of interest" description="Disordered" evidence="9">
    <location>
        <begin position="193"/>
        <end position="273"/>
    </location>
</feature>
<feature type="compositionally biased region" description="Polar residues" evidence="9">
    <location>
        <begin position="538"/>
        <end position="547"/>
    </location>
</feature>
<dbReference type="GO" id="GO:0006357">
    <property type="term" value="P:regulation of transcription by RNA polymerase II"/>
    <property type="evidence" value="ECO:0007669"/>
    <property type="project" value="TreeGrafter"/>
</dbReference>